<proteinExistence type="predicted"/>
<accession>X0UNI3</accession>
<dbReference type="AlphaFoldDB" id="X0UNI3"/>
<protein>
    <submittedName>
        <fullName evidence="1">Uncharacterized protein</fullName>
    </submittedName>
</protein>
<gene>
    <name evidence="1" type="ORF">S01H1_34884</name>
</gene>
<sequence>GEEVCYIDRNSSFWPYMAVSDGSGGAIISFGTRAQRIDVAGNMVWPANGVVFAAGGANSIAYDGYGGIVVAWGESRRSYVQRLSDEGRPLWENKGIELIP</sequence>
<feature type="non-terminal residue" evidence="1">
    <location>
        <position position="1"/>
    </location>
</feature>
<organism evidence="1">
    <name type="scientific">marine sediment metagenome</name>
    <dbReference type="NCBI Taxonomy" id="412755"/>
    <lineage>
        <taxon>unclassified sequences</taxon>
        <taxon>metagenomes</taxon>
        <taxon>ecological metagenomes</taxon>
    </lineage>
</organism>
<dbReference type="EMBL" id="BARS01021755">
    <property type="protein sequence ID" value="GAG07240.1"/>
    <property type="molecule type" value="Genomic_DNA"/>
</dbReference>
<comment type="caution">
    <text evidence="1">The sequence shown here is derived from an EMBL/GenBank/DDBJ whole genome shotgun (WGS) entry which is preliminary data.</text>
</comment>
<reference evidence="1" key="1">
    <citation type="journal article" date="2014" name="Front. Microbiol.">
        <title>High frequency of phylogenetically diverse reductive dehalogenase-homologous genes in deep subseafloor sedimentary metagenomes.</title>
        <authorList>
            <person name="Kawai M."/>
            <person name="Futagami T."/>
            <person name="Toyoda A."/>
            <person name="Takaki Y."/>
            <person name="Nishi S."/>
            <person name="Hori S."/>
            <person name="Arai W."/>
            <person name="Tsubouchi T."/>
            <person name="Morono Y."/>
            <person name="Uchiyama I."/>
            <person name="Ito T."/>
            <person name="Fujiyama A."/>
            <person name="Inagaki F."/>
            <person name="Takami H."/>
        </authorList>
    </citation>
    <scope>NUCLEOTIDE SEQUENCE</scope>
    <source>
        <strain evidence="1">Expedition CK06-06</strain>
    </source>
</reference>
<evidence type="ECO:0000313" key="1">
    <source>
        <dbReference type="EMBL" id="GAG07240.1"/>
    </source>
</evidence>
<name>X0UNI3_9ZZZZ</name>